<protein>
    <submittedName>
        <fullName evidence="2">Uncharacterized protein</fullName>
    </submittedName>
</protein>
<accession>A0A384K1Q4</accession>
<gene>
    <name evidence="2" type="ORF">BCIN_13g05600</name>
</gene>
<dbReference type="Proteomes" id="UP000001798">
    <property type="component" value="Chromosome 13"/>
</dbReference>
<organism evidence="2 3">
    <name type="scientific">Botryotinia fuckeliana (strain B05.10)</name>
    <name type="common">Noble rot fungus</name>
    <name type="synonym">Botrytis cinerea</name>
    <dbReference type="NCBI Taxonomy" id="332648"/>
    <lineage>
        <taxon>Eukaryota</taxon>
        <taxon>Fungi</taxon>
        <taxon>Dikarya</taxon>
        <taxon>Ascomycota</taxon>
        <taxon>Pezizomycotina</taxon>
        <taxon>Leotiomycetes</taxon>
        <taxon>Helotiales</taxon>
        <taxon>Sclerotiniaceae</taxon>
        <taxon>Botrytis</taxon>
    </lineage>
</organism>
<dbReference type="OrthoDB" id="3542960at2759"/>
<dbReference type="RefSeq" id="XP_024552701.1">
    <property type="nucleotide sequence ID" value="XM_024696887.1"/>
</dbReference>
<evidence type="ECO:0000313" key="2">
    <source>
        <dbReference type="EMBL" id="ATZ56728.1"/>
    </source>
</evidence>
<dbReference type="GeneID" id="5435320"/>
<proteinExistence type="predicted"/>
<dbReference type="EMBL" id="CP009817">
    <property type="protein sequence ID" value="ATZ56728.1"/>
    <property type="molecule type" value="Genomic_DNA"/>
</dbReference>
<feature type="compositionally biased region" description="Basic and acidic residues" evidence="1">
    <location>
        <begin position="47"/>
        <end position="60"/>
    </location>
</feature>
<dbReference type="KEGG" id="bfu:BCIN_13g05600"/>
<name>A0A384K1Q4_BOTFB</name>
<reference evidence="2 3" key="2">
    <citation type="journal article" date="2012" name="Eukaryot. Cell">
        <title>Genome update of Botrytis cinerea strains B05.10 and T4.</title>
        <authorList>
            <person name="Staats M."/>
            <person name="van Kan J.A."/>
        </authorList>
    </citation>
    <scope>NUCLEOTIDE SEQUENCE [LARGE SCALE GENOMIC DNA]</scope>
    <source>
        <strain evidence="2 3">B05.10</strain>
    </source>
</reference>
<reference evidence="2 3" key="3">
    <citation type="journal article" date="2017" name="Mol. Plant Pathol.">
        <title>A gapless genome sequence of the fungus Botrytis cinerea.</title>
        <authorList>
            <person name="Van Kan J.A."/>
            <person name="Stassen J.H."/>
            <person name="Mosbach A."/>
            <person name="Van Der Lee T.A."/>
            <person name="Faino L."/>
            <person name="Farmer A.D."/>
            <person name="Papasotiriou D.G."/>
            <person name="Zhou S."/>
            <person name="Seidl M.F."/>
            <person name="Cottam E."/>
            <person name="Edel D."/>
            <person name="Hahn M."/>
            <person name="Schwartz D.C."/>
            <person name="Dietrich R.A."/>
            <person name="Widdison S."/>
            <person name="Scalliet G."/>
        </authorList>
    </citation>
    <scope>NUCLEOTIDE SEQUENCE [LARGE SCALE GENOMIC DNA]</scope>
    <source>
        <strain evidence="2 3">B05.10</strain>
    </source>
</reference>
<dbReference type="AlphaFoldDB" id="A0A384K1Q4"/>
<evidence type="ECO:0000313" key="3">
    <source>
        <dbReference type="Proteomes" id="UP000001798"/>
    </source>
</evidence>
<feature type="region of interest" description="Disordered" evidence="1">
    <location>
        <begin position="25"/>
        <end position="67"/>
    </location>
</feature>
<reference evidence="2 3" key="1">
    <citation type="journal article" date="2011" name="PLoS Genet.">
        <title>Genomic analysis of the necrotrophic fungal pathogens Sclerotinia sclerotiorum and Botrytis cinerea.</title>
        <authorList>
            <person name="Amselem J."/>
            <person name="Cuomo C.A."/>
            <person name="van Kan J.A."/>
            <person name="Viaud M."/>
            <person name="Benito E.P."/>
            <person name="Couloux A."/>
            <person name="Coutinho P.M."/>
            <person name="de Vries R.P."/>
            <person name="Dyer P.S."/>
            <person name="Fillinger S."/>
            <person name="Fournier E."/>
            <person name="Gout L."/>
            <person name="Hahn M."/>
            <person name="Kohn L."/>
            <person name="Lapalu N."/>
            <person name="Plummer K.M."/>
            <person name="Pradier J.M."/>
            <person name="Quevillon E."/>
            <person name="Sharon A."/>
            <person name="Simon A."/>
            <person name="ten Have A."/>
            <person name="Tudzynski B."/>
            <person name="Tudzynski P."/>
            <person name="Wincker P."/>
            <person name="Andrew M."/>
            <person name="Anthouard V."/>
            <person name="Beever R.E."/>
            <person name="Beffa R."/>
            <person name="Benoit I."/>
            <person name="Bouzid O."/>
            <person name="Brault B."/>
            <person name="Chen Z."/>
            <person name="Choquer M."/>
            <person name="Collemare J."/>
            <person name="Cotton P."/>
            <person name="Danchin E.G."/>
            <person name="Da Silva C."/>
            <person name="Gautier A."/>
            <person name="Giraud C."/>
            <person name="Giraud T."/>
            <person name="Gonzalez C."/>
            <person name="Grossetete S."/>
            <person name="Guldener U."/>
            <person name="Henrissat B."/>
            <person name="Howlett B.J."/>
            <person name="Kodira C."/>
            <person name="Kretschmer M."/>
            <person name="Lappartient A."/>
            <person name="Leroch M."/>
            <person name="Levis C."/>
            <person name="Mauceli E."/>
            <person name="Neuveglise C."/>
            <person name="Oeser B."/>
            <person name="Pearson M."/>
            <person name="Poulain J."/>
            <person name="Poussereau N."/>
            <person name="Quesneville H."/>
            <person name="Rascle C."/>
            <person name="Schumacher J."/>
            <person name="Segurens B."/>
            <person name="Sexton A."/>
            <person name="Silva E."/>
            <person name="Sirven C."/>
            <person name="Soanes D.M."/>
            <person name="Talbot N.J."/>
            <person name="Templeton M."/>
            <person name="Yandava C."/>
            <person name="Yarden O."/>
            <person name="Zeng Q."/>
            <person name="Rollins J.A."/>
            <person name="Lebrun M.H."/>
            <person name="Dickman M."/>
        </authorList>
    </citation>
    <scope>NUCLEOTIDE SEQUENCE [LARGE SCALE GENOMIC DNA]</scope>
    <source>
        <strain evidence="2 3">B05.10</strain>
    </source>
</reference>
<dbReference type="VEuPathDB" id="FungiDB:Bcin13g05600"/>
<evidence type="ECO:0000256" key="1">
    <source>
        <dbReference type="SAM" id="MobiDB-lite"/>
    </source>
</evidence>
<keyword evidence="3" id="KW-1185">Reference proteome</keyword>
<sequence>MAAQESVPPLDRGFLKSSSLRASASAGAHTANKAAPLRKTVSAPTSPRKEASEKTKRDPFDYPPSRHSPSSWLVDFWASEAGVLVLEFWTKSKQWYRSHAYQLDLVFLAYSILFVLIIVSSSTTSQSNLDHLSDTLTLAGTFAESIDNGYLFESIPVELRNAGADLRVYYDAHADSSRNLRRHTQTLNNLLSELDGIDYHWKSFENSRDKAVTSVKEEVQASRAIFQAELERLGGTGNQWGWKGLGTQFVKILLLRNPGESKTHFTESNWMNITSEIENYIDVWRNKRMPELRYKLTSPRGGRAGGLPGLIKEVRESWPVKNSGNKKFRVAPVFELEDVAKKALGVLGHADGVYKAFWYAIQFLEKRGMKKKGPLGIKHLEILLGKFDESIKRLEGAEWVIRERLGSKYY</sequence>